<dbReference type="OrthoDB" id="3913316at2759"/>
<evidence type="ECO:0000313" key="1">
    <source>
        <dbReference type="EMBL" id="EKD13368.1"/>
    </source>
</evidence>
<dbReference type="Pfam" id="PF11468">
    <property type="entry name" value="PTase_Orf2"/>
    <property type="match status" value="1"/>
</dbReference>
<keyword evidence="2" id="KW-1185">Reference proteome</keyword>
<organism evidence="1 2">
    <name type="scientific">Marssonina brunnea f. sp. multigermtubi (strain MB_m1)</name>
    <name type="common">Marssonina leaf spot fungus</name>
    <dbReference type="NCBI Taxonomy" id="1072389"/>
    <lineage>
        <taxon>Eukaryota</taxon>
        <taxon>Fungi</taxon>
        <taxon>Dikarya</taxon>
        <taxon>Ascomycota</taxon>
        <taxon>Pezizomycotina</taxon>
        <taxon>Leotiomycetes</taxon>
        <taxon>Helotiales</taxon>
        <taxon>Drepanopezizaceae</taxon>
        <taxon>Drepanopeziza</taxon>
    </lineage>
</organism>
<dbReference type="InParanoid" id="K1WXJ2"/>
<accession>K1WXJ2</accession>
<dbReference type="GO" id="GO:0016740">
    <property type="term" value="F:transferase activity"/>
    <property type="evidence" value="ECO:0007669"/>
    <property type="project" value="InterPro"/>
</dbReference>
<dbReference type="RefSeq" id="XP_007296340.1">
    <property type="nucleotide sequence ID" value="XM_007296278.1"/>
</dbReference>
<evidence type="ECO:0000313" key="2">
    <source>
        <dbReference type="Proteomes" id="UP000006753"/>
    </source>
</evidence>
<proteinExistence type="predicted"/>
<dbReference type="EMBL" id="JH921450">
    <property type="protein sequence ID" value="EKD13368.1"/>
    <property type="molecule type" value="Genomic_DNA"/>
</dbReference>
<protein>
    <submittedName>
        <fullName evidence="1">Uncharacterized protein</fullName>
    </submittedName>
</protein>
<sequence>MGNLEAFCPDNFLKDTRRDCHRYRSYILRVFDKSSPRSVTRGALNFRLYECRSTNTVDISLEAAFNDRGNVIGRLRSSWSSLYNGTLEQSCDFDAGTGFAKAWVYMGAMQPVDDSMSAEHVPETLKQATWSSFTQLWCGTGRTYVDYHLVTVKILA</sequence>
<dbReference type="HOGENOM" id="CLU_1687005_0_0_1"/>
<dbReference type="InterPro" id="IPR036239">
    <property type="entry name" value="PrenylTrfase-like_sf"/>
</dbReference>
<dbReference type="Proteomes" id="UP000006753">
    <property type="component" value="Unassembled WGS sequence"/>
</dbReference>
<dbReference type="AlphaFoldDB" id="K1WXJ2"/>
<dbReference type="KEGG" id="mbe:MBM_08451"/>
<gene>
    <name evidence="1" type="ORF">MBM_08451</name>
</gene>
<dbReference type="SUPFAM" id="SSF143492">
    <property type="entry name" value="Prenyltransferase-like"/>
    <property type="match status" value="1"/>
</dbReference>
<reference evidence="1 2" key="1">
    <citation type="journal article" date="2012" name="BMC Genomics">
        <title>Sequencing the genome of Marssonina brunnea reveals fungus-poplar co-evolution.</title>
        <authorList>
            <person name="Zhu S."/>
            <person name="Cao Y.-Z."/>
            <person name="Jiang C."/>
            <person name="Tan B.-Y."/>
            <person name="Wang Z."/>
            <person name="Feng S."/>
            <person name="Zhang L."/>
            <person name="Su X.-H."/>
            <person name="Brejova B."/>
            <person name="Vinar T."/>
            <person name="Xu M."/>
            <person name="Wang M.-X."/>
            <person name="Zhang S.-G."/>
            <person name="Huang M.-R."/>
            <person name="Wu R."/>
            <person name="Zhou Y."/>
        </authorList>
    </citation>
    <scope>NUCLEOTIDE SEQUENCE [LARGE SCALE GENOMIC DNA]</scope>
    <source>
        <strain evidence="1 2">MB_m1</strain>
    </source>
</reference>
<name>K1WXJ2_MARBU</name>
<dbReference type="InterPro" id="IPR020965">
    <property type="entry name" value="Prenyltransferase_CloQ"/>
</dbReference>
<dbReference type="GeneID" id="18764386"/>